<organism evidence="2 3">
    <name type="scientific">Trema orientale</name>
    <name type="common">Charcoal tree</name>
    <name type="synonym">Celtis orientalis</name>
    <dbReference type="NCBI Taxonomy" id="63057"/>
    <lineage>
        <taxon>Eukaryota</taxon>
        <taxon>Viridiplantae</taxon>
        <taxon>Streptophyta</taxon>
        <taxon>Embryophyta</taxon>
        <taxon>Tracheophyta</taxon>
        <taxon>Spermatophyta</taxon>
        <taxon>Magnoliopsida</taxon>
        <taxon>eudicotyledons</taxon>
        <taxon>Gunneridae</taxon>
        <taxon>Pentapetalae</taxon>
        <taxon>rosids</taxon>
        <taxon>fabids</taxon>
        <taxon>Rosales</taxon>
        <taxon>Cannabaceae</taxon>
        <taxon>Trema</taxon>
    </lineage>
</organism>
<evidence type="ECO:0000313" key="3">
    <source>
        <dbReference type="Proteomes" id="UP000237000"/>
    </source>
</evidence>
<dbReference type="OrthoDB" id="1726731at2759"/>
<feature type="domain" description="DUF4218" evidence="1">
    <location>
        <begin position="34"/>
        <end position="95"/>
    </location>
</feature>
<evidence type="ECO:0000259" key="1">
    <source>
        <dbReference type="Pfam" id="PF13960"/>
    </source>
</evidence>
<protein>
    <recommendedName>
        <fullName evidence="1">DUF4218 domain-containing protein</fullName>
    </recommendedName>
</protein>
<dbReference type="Proteomes" id="UP000237000">
    <property type="component" value="Unassembled WGS sequence"/>
</dbReference>
<keyword evidence="3" id="KW-1185">Reference proteome</keyword>
<dbReference type="InterPro" id="IPR025452">
    <property type="entry name" value="DUF4218"/>
</dbReference>
<sequence>MLLCNVCWHQEFAFFVNRDISITIIELCNFFQLICARTLNMKDFEKSEVDITLILYKLERIFPLAFFDIMVHLMIHLPKEALLGGLVHYRWMYPYAILRSGKAM</sequence>
<gene>
    <name evidence="2" type="ORF">TorRG33x02_162770</name>
</gene>
<dbReference type="Pfam" id="PF13960">
    <property type="entry name" value="DUF4218"/>
    <property type="match status" value="1"/>
</dbReference>
<name>A0A2P5EQR4_TREOI</name>
<reference evidence="3" key="1">
    <citation type="submission" date="2016-06" db="EMBL/GenBank/DDBJ databases">
        <title>Parallel loss of symbiosis genes in relatives of nitrogen-fixing non-legume Parasponia.</title>
        <authorList>
            <person name="Van Velzen R."/>
            <person name="Holmer R."/>
            <person name="Bu F."/>
            <person name="Rutten L."/>
            <person name="Van Zeijl A."/>
            <person name="Liu W."/>
            <person name="Santuari L."/>
            <person name="Cao Q."/>
            <person name="Sharma T."/>
            <person name="Shen D."/>
            <person name="Roswanjaya Y."/>
            <person name="Wardhani T."/>
            <person name="Kalhor M.S."/>
            <person name="Jansen J."/>
            <person name="Van den Hoogen J."/>
            <person name="Gungor B."/>
            <person name="Hartog M."/>
            <person name="Hontelez J."/>
            <person name="Verver J."/>
            <person name="Yang W.-C."/>
            <person name="Schijlen E."/>
            <person name="Repin R."/>
            <person name="Schilthuizen M."/>
            <person name="Schranz E."/>
            <person name="Heidstra R."/>
            <person name="Miyata K."/>
            <person name="Fedorova E."/>
            <person name="Kohlen W."/>
            <person name="Bisseling T."/>
            <person name="Smit S."/>
            <person name="Geurts R."/>
        </authorList>
    </citation>
    <scope>NUCLEOTIDE SEQUENCE [LARGE SCALE GENOMIC DNA]</scope>
    <source>
        <strain evidence="3">cv. RG33-2</strain>
    </source>
</reference>
<dbReference type="PANTHER" id="PTHR48258">
    <property type="entry name" value="DUF4218 DOMAIN-CONTAINING PROTEIN-RELATED"/>
    <property type="match status" value="1"/>
</dbReference>
<dbReference type="AlphaFoldDB" id="A0A2P5EQR4"/>
<accession>A0A2P5EQR4</accession>
<proteinExistence type="predicted"/>
<dbReference type="EMBL" id="JXTC01000111">
    <property type="protein sequence ID" value="PON87898.1"/>
    <property type="molecule type" value="Genomic_DNA"/>
</dbReference>
<dbReference type="PANTHER" id="PTHR48258:SF6">
    <property type="entry name" value="LEUCINE-RICH REPEAT DOMAIN, L DOMAIN-CONTAINING PROTEIN"/>
    <property type="match status" value="1"/>
</dbReference>
<dbReference type="InParanoid" id="A0A2P5EQR4"/>
<evidence type="ECO:0000313" key="2">
    <source>
        <dbReference type="EMBL" id="PON87898.1"/>
    </source>
</evidence>
<comment type="caution">
    <text evidence="2">The sequence shown here is derived from an EMBL/GenBank/DDBJ whole genome shotgun (WGS) entry which is preliminary data.</text>
</comment>